<feature type="site" description="Contributes to redox potential value" evidence="4">
    <location>
        <position position="33"/>
    </location>
</feature>
<dbReference type="SUPFAM" id="SSF52833">
    <property type="entry name" value="Thioredoxin-like"/>
    <property type="match status" value="1"/>
</dbReference>
<evidence type="ECO:0000259" key="6">
    <source>
        <dbReference type="PROSITE" id="PS51352"/>
    </source>
</evidence>
<evidence type="ECO:0000256" key="1">
    <source>
        <dbReference type="ARBA" id="ARBA00008987"/>
    </source>
</evidence>
<dbReference type="NCBIfam" id="TIGR01068">
    <property type="entry name" value="thioredoxin"/>
    <property type="match status" value="1"/>
</dbReference>
<dbReference type="STRING" id="109264.A0A1F7ZSQ3"/>
<dbReference type="OrthoDB" id="10263751at2759"/>
<keyword evidence="2 5" id="KW-1015">Disulfide bond</keyword>
<dbReference type="EMBL" id="LYCR01000088">
    <property type="protein sequence ID" value="OGM42500.1"/>
    <property type="molecule type" value="Genomic_DNA"/>
</dbReference>
<dbReference type="InterPro" id="IPR005746">
    <property type="entry name" value="Thioredoxin"/>
</dbReference>
<evidence type="ECO:0000313" key="8">
    <source>
        <dbReference type="Proteomes" id="UP000179179"/>
    </source>
</evidence>
<evidence type="ECO:0000256" key="2">
    <source>
        <dbReference type="ARBA" id="ARBA00023157"/>
    </source>
</evidence>
<protein>
    <recommendedName>
        <fullName evidence="3">Thioredoxin</fullName>
    </recommendedName>
</protein>
<feature type="active site" description="Nucleophile" evidence="4">
    <location>
        <position position="34"/>
    </location>
</feature>
<feature type="disulfide bond" description="Redox-active" evidence="5">
    <location>
        <begin position="31"/>
        <end position="34"/>
    </location>
</feature>
<accession>A0A1F7ZSQ3</accession>
<dbReference type="CDD" id="cd02947">
    <property type="entry name" value="TRX_family"/>
    <property type="match status" value="1"/>
</dbReference>
<feature type="site" description="Deprotonates C-terminal active site Cys" evidence="4">
    <location>
        <position position="25"/>
    </location>
</feature>
<dbReference type="Gene3D" id="3.40.30.10">
    <property type="entry name" value="Glutaredoxin"/>
    <property type="match status" value="1"/>
</dbReference>
<dbReference type="PROSITE" id="PS51352">
    <property type="entry name" value="THIOREDOXIN_2"/>
    <property type="match status" value="1"/>
</dbReference>
<dbReference type="Pfam" id="PF00085">
    <property type="entry name" value="Thioredoxin"/>
    <property type="match status" value="1"/>
</dbReference>
<dbReference type="InterPro" id="IPR013766">
    <property type="entry name" value="Thioredoxin_domain"/>
</dbReference>
<evidence type="ECO:0000313" key="7">
    <source>
        <dbReference type="EMBL" id="OGM42500.1"/>
    </source>
</evidence>
<proteinExistence type="inferred from homology"/>
<dbReference type="GO" id="GO:0015035">
    <property type="term" value="F:protein-disulfide reductase activity"/>
    <property type="evidence" value="ECO:0007669"/>
    <property type="project" value="InterPro"/>
</dbReference>
<evidence type="ECO:0000256" key="4">
    <source>
        <dbReference type="PIRSR" id="PIRSR000077-1"/>
    </source>
</evidence>
<feature type="active site" description="Nucleophile" evidence="4">
    <location>
        <position position="31"/>
    </location>
</feature>
<dbReference type="PIRSF" id="PIRSF000077">
    <property type="entry name" value="Thioredoxin"/>
    <property type="match status" value="1"/>
</dbReference>
<dbReference type="PRINTS" id="PR00421">
    <property type="entry name" value="THIOREDOXIN"/>
</dbReference>
<evidence type="ECO:0000256" key="3">
    <source>
        <dbReference type="PIRNR" id="PIRNR000077"/>
    </source>
</evidence>
<name>A0A1F7ZSQ3_9EURO</name>
<evidence type="ECO:0000256" key="5">
    <source>
        <dbReference type="PIRSR" id="PIRSR000077-4"/>
    </source>
</evidence>
<sequence>MSVTALNSLTEFQTLINSDQVVIIDFWATWCGPCRAISPVFEQLASIPEFSSIKFVKVDTDEQQDIAEEVGIRSLPTFMVFQNGIKVDELVGASPPGLEQLVRRHA</sequence>
<keyword evidence="5" id="KW-0676">Redox-active center</keyword>
<dbReference type="AlphaFoldDB" id="A0A1F7ZSQ3"/>
<reference evidence="7 8" key="1">
    <citation type="journal article" date="2016" name="Genome Biol. Evol.">
        <title>Draft genome sequence of an aflatoxigenic Aspergillus species, A. bombycis.</title>
        <authorList>
            <person name="Moore G.G."/>
            <person name="Mack B.M."/>
            <person name="Beltz S.B."/>
            <person name="Gilbert M.K."/>
        </authorList>
    </citation>
    <scope>NUCLEOTIDE SEQUENCE [LARGE SCALE GENOMIC DNA]</scope>
    <source>
        <strain evidence="8">NRRL 26010</strain>
    </source>
</reference>
<dbReference type="InterPro" id="IPR017937">
    <property type="entry name" value="Thioredoxin_CS"/>
</dbReference>
<comment type="similarity">
    <text evidence="1 3">Belongs to the thioredoxin family.</text>
</comment>
<feature type="domain" description="Thioredoxin" evidence="6">
    <location>
        <begin position="1"/>
        <end position="106"/>
    </location>
</feature>
<comment type="caution">
    <text evidence="7">The sequence shown here is derived from an EMBL/GenBank/DDBJ whole genome shotgun (WGS) entry which is preliminary data.</text>
</comment>
<dbReference type="FunFam" id="3.40.30.10:FF:000245">
    <property type="entry name" value="Thioredoxin"/>
    <property type="match status" value="1"/>
</dbReference>
<feature type="site" description="Contributes to redox potential value" evidence="4">
    <location>
        <position position="32"/>
    </location>
</feature>
<dbReference type="RefSeq" id="XP_022386217.1">
    <property type="nucleotide sequence ID" value="XM_022535476.1"/>
</dbReference>
<dbReference type="GeneID" id="34451737"/>
<gene>
    <name evidence="7" type="ORF">ABOM_008347</name>
</gene>
<dbReference type="PROSITE" id="PS00194">
    <property type="entry name" value="THIOREDOXIN_1"/>
    <property type="match status" value="1"/>
</dbReference>
<keyword evidence="8" id="KW-1185">Reference proteome</keyword>
<dbReference type="Proteomes" id="UP000179179">
    <property type="component" value="Unassembled WGS sequence"/>
</dbReference>
<dbReference type="PANTHER" id="PTHR46115">
    <property type="entry name" value="THIOREDOXIN-LIKE PROTEIN 1"/>
    <property type="match status" value="1"/>
</dbReference>
<organism evidence="7 8">
    <name type="scientific">Aspergillus bombycis</name>
    <dbReference type="NCBI Taxonomy" id="109264"/>
    <lineage>
        <taxon>Eukaryota</taxon>
        <taxon>Fungi</taxon>
        <taxon>Dikarya</taxon>
        <taxon>Ascomycota</taxon>
        <taxon>Pezizomycotina</taxon>
        <taxon>Eurotiomycetes</taxon>
        <taxon>Eurotiomycetidae</taxon>
        <taxon>Eurotiales</taxon>
        <taxon>Aspergillaceae</taxon>
        <taxon>Aspergillus</taxon>
    </lineage>
</organism>
<dbReference type="InterPro" id="IPR036249">
    <property type="entry name" value="Thioredoxin-like_sf"/>
</dbReference>